<dbReference type="Pfam" id="PF02782">
    <property type="entry name" value="FGGY_C"/>
    <property type="match status" value="1"/>
</dbReference>
<dbReference type="InterPro" id="IPR000577">
    <property type="entry name" value="Carb_kinase_FGGY"/>
</dbReference>
<evidence type="ECO:0000259" key="10">
    <source>
        <dbReference type="Pfam" id="PF00370"/>
    </source>
</evidence>
<dbReference type="Gene3D" id="1.20.58.2240">
    <property type="match status" value="1"/>
</dbReference>
<dbReference type="InterPro" id="IPR043129">
    <property type="entry name" value="ATPase_NBD"/>
</dbReference>
<dbReference type="Gene3D" id="3.30.420.40">
    <property type="match status" value="1"/>
</dbReference>
<evidence type="ECO:0000256" key="2">
    <source>
        <dbReference type="ARBA" id="ARBA00022741"/>
    </source>
</evidence>
<dbReference type="InterPro" id="IPR005929">
    <property type="entry name" value="Ribulokinase"/>
</dbReference>
<comment type="similarity">
    <text evidence="7 9">Belongs to the ribulokinase family.</text>
</comment>
<keyword evidence="2 7" id="KW-0547">Nucleotide-binding</keyword>
<comment type="catalytic activity">
    <reaction evidence="7">
        <text>D-ribulose + ATP = D-ribulose 5-phosphate + ADP + H(+)</text>
        <dbReference type="Rhea" id="RHEA:17601"/>
        <dbReference type="ChEBI" id="CHEBI:15378"/>
        <dbReference type="ChEBI" id="CHEBI:17173"/>
        <dbReference type="ChEBI" id="CHEBI:30616"/>
        <dbReference type="ChEBI" id="CHEBI:58121"/>
        <dbReference type="ChEBI" id="CHEBI:456216"/>
        <dbReference type="EC" id="2.7.1.16"/>
    </reaction>
</comment>
<dbReference type="Pfam" id="PF00370">
    <property type="entry name" value="FGGY_N"/>
    <property type="match status" value="1"/>
</dbReference>
<dbReference type="SUPFAM" id="SSF53067">
    <property type="entry name" value="Actin-like ATPase domain"/>
    <property type="match status" value="2"/>
</dbReference>
<dbReference type="CDD" id="cd07781">
    <property type="entry name" value="ASKHA_NBD_FGGY_L-RBK"/>
    <property type="match status" value="1"/>
</dbReference>
<dbReference type="GO" id="GO:0005524">
    <property type="term" value="F:ATP binding"/>
    <property type="evidence" value="ECO:0007669"/>
    <property type="project" value="UniProtKB-UniRule"/>
</dbReference>
<keyword evidence="3 7" id="KW-0418">Kinase</keyword>
<evidence type="ECO:0000256" key="1">
    <source>
        <dbReference type="ARBA" id="ARBA00022679"/>
    </source>
</evidence>
<gene>
    <name evidence="7" type="primary">araB</name>
    <name evidence="12" type="ORF">SAMN03080594_101176</name>
</gene>
<name>A0A1M4T7U4_9FLAO</name>
<feature type="domain" description="Carbohydrate kinase FGGY N-terminal" evidence="10">
    <location>
        <begin position="6"/>
        <end position="193"/>
    </location>
</feature>
<keyword evidence="6 7" id="KW-0119">Carbohydrate metabolism</keyword>
<evidence type="ECO:0000256" key="5">
    <source>
        <dbReference type="ARBA" id="ARBA00022935"/>
    </source>
</evidence>
<dbReference type="HAMAP" id="MF_00520">
    <property type="entry name" value="Ribulokinase"/>
    <property type="match status" value="1"/>
</dbReference>
<dbReference type="Proteomes" id="UP000184406">
    <property type="component" value="Unassembled WGS sequence"/>
</dbReference>
<dbReference type="PANTHER" id="PTHR43435">
    <property type="entry name" value="RIBULOKINASE"/>
    <property type="match status" value="1"/>
</dbReference>
<evidence type="ECO:0000256" key="9">
    <source>
        <dbReference type="RuleBase" id="RU003455"/>
    </source>
</evidence>
<evidence type="ECO:0000256" key="4">
    <source>
        <dbReference type="ARBA" id="ARBA00022840"/>
    </source>
</evidence>
<evidence type="ECO:0000313" key="13">
    <source>
        <dbReference type="Proteomes" id="UP000184406"/>
    </source>
</evidence>
<dbReference type="EC" id="2.7.1.16" evidence="7 8"/>
<evidence type="ECO:0000256" key="6">
    <source>
        <dbReference type="ARBA" id="ARBA00023277"/>
    </source>
</evidence>
<dbReference type="GO" id="GO:0008741">
    <property type="term" value="F:ribulokinase activity"/>
    <property type="evidence" value="ECO:0007669"/>
    <property type="project" value="UniProtKB-UniRule"/>
</dbReference>
<comment type="pathway">
    <text evidence="7 9">Carbohydrate degradation; L-arabinose degradation via L-ribulose; D-xylulose 5-phosphate from L-arabinose (bacterial route): step 2/3.</text>
</comment>
<protein>
    <recommendedName>
        <fullName evidence="7 8">Ribulokinase</fullName>
        <ecNumber evidence="7 8">2.7.1.16</ecNumber>
    </recommendedName>
</protein>
<dbReference type="InterPro" id="IPR018483">
    <property type="entry name" value="Carb_kinase_FGGY_CS"/>
</dbReference>
<comment type="catalytic activity">
    <reaction evidence="7 9">
        <text>L-ribulose + ATP = L-ribulose 5-phosphate + ADP + H(+)</text>
        <dbReference type="Rhea" id="RHEA:22072"/>
        <dbReference type="ChEBI" id="CHEBI:15378"/>
        <dbReference type="ChEBI" id="CHEBI:16880"/>
        <dbReference type="ChEBI" id="CHEBI:30616"/>
        <dbReference type="ChEBI" id="CHEBI:58226"/>
        <dbReference type="ChEBI" id="CHEBI:456216"/>
        <dbReference type="EC" id="2.7.1.16"/>
    </reaction>
</comment>
<dbReference type="PROSITE" id="PS00445">
    <property type="entry name" value="FGGY_KINASES_2"/>
    <property type="match status" value="1"/>
</dbReference>
<dbReference type="OrthoDB" id="9805576at2"/>
<evidence type="ECO:0000256" key="3">
    <source>
        <dbReference type="ARBA" id="ARBA00022777"/>
    </source>
</evidence>
<dbReference type="EMBL" id="FQUX01000001">
    <property type="protein sequence ID" value="SHE40612.1"/>
    <property type="molecule type" value="Genomic_DNA"/>
</dbReference>
<accession>A0A1M4T7U4</accession>
<dbReference type="GO" id="GO:0005737">
    <property type="term" value="C:cytoplasm"/>
    <property type="evidence" value="ECO:0007669"/>
    <property type="project" value="TreeGrafter"/>
</dbReference>
<reference evidence="13" key="1">
    <citation type="submission" date="2016-11" db="EMBL/GenBank/DDBJ databases">
        <authorList>
            <person name="Varghese N."/>
            <person name="Submissions S."/>
        </authorList>
    </citation>
    <scope>NUCLEOTIDE SEQUENCE [LARGE SCALE GENOMIC DNA]</scope>
    <source>
        <strain evidence="13">DSM 17539</strain>
    </source>
</reference>
<organism evidence="12 13">
    <name type="scientific">Arenibacter palladensis</name>
    <dbReference type="NCBI Taxonomy" id="237373"/>
    <lineage>
        <taxon>Bacteria</taxon>
        <taxon>Pseudomonadati</taxon>
        <taxon>Bacteroidota</taxon>
        <taxon>Flavobacteriia</taxon>
        <taxon>Flavobacteriales</taxon>
        <taxon>Flavobacteriaceae</taxon>
        <taxon>Arenibacter</taxon>
    </lineage>
</organism>
<dbReference type="GO" id="GO:0019150">
    <property type="term" value="F:D-ribulokinase activity"/>
    <property type="evidence" value="ECO:0007669"/>
    <property type="project" value="RHEA"/>
</dbReference>
<dbReference type="AlphaFoldDB" id="A0A1M4T7U4"/>
<dbReference type="PIRSF" id="PIRSF000538">
    <property type="entry name" value="GlpK"/>
    <property type="match status" value="1"/>
</dbReference>
<keyword evidence="13" id="KW-1185">Reference proteome</keyword>
<evidence type="ECO:0000259" key="11">
    <source>
        <dbReference type="Pfam" id="PF02782"/>
    </source>
</evidence>
<keyword evidence="5 7" id="KW-0054">Arabinose catabolism</keyword>
<dbReference type="RefSeq" id="WP_072859869.1">
    <property type="nucleotide sequence ID" value="NZ_FQUX01000001.1"/>
</dbReference>
<proteinExistence type="inferred from homology"/>
<evidence type="ECO:0000313" key="12">
    <source>
        <dbReference type="EMBL" id="SHE40612.1"/>
    </source>
</evidence>
<keyword evidence="1 7" id="KW-0808">Transferase</keyword>
<dbReference type="NCBIfam" id="NF003154">
    <property type="entry name" value="PRK04123.1"/>
    <property type="match status" value="1"/>
</dbReference>
<dbReference type="NCBIfam" id="TIGR01234">
    <property type="entry name" value="L-ribulokinase"/>
    <property type="match status" value="1"/>
</dbReference>
<dbReference type="UniPathway" id="UPA00145">
    <property type="reaction ID" value="UER00566"/>
</dbReference>
<dbReference type="InterPro" id="IPR018484">
    <property type="entry name" value="FGGY_N"/>
</dbReference>
<sequence length="561" mass="61590">MQNRKYTLGVDYGTDSVRTMVIDTSNGKIMGQAVATYERWGQGKYCQSETNLFRQHPLDYIESLKKAVKETIAQLSQEVINSIAALSVATTGSTPIAINKEGTPLAMLTGFEENPNGMFILWKDHTAIGEAKEINELAHQENGIDYTKYSGGEYSSEWFWAKILHTLRVDNKVREAAFSWIEHCDWIPALLTGNTDPLSIKRSRCAAGHKAMWHPDWGGLPPETFWSKLDPLLTGLRARLYKDTYTSDEAVGTISDEWAQILGLPKNVIIGTGSIDAHIGAIGSAIKPYHMVKVIGTSTCDMMVAPKEEIGEKAIRGICGQVDGSIIPNMIGLEAGQSAFGDLYAWYRELLMWPANKIIGDSNLLDRETKSKLLEEMADGILAELTLAASKIEIDTSGIIALDWMNGRRTPDCNQNLKGAIQGLTLGTTAPHIFRALVEATAFGSKKIVEQFQAEGVRIDGIIAIGGVAQKSEFVMQILADVLNFPIRIIKSEQTCALGAAMAAAVASGIYNTFLDAQNAMGSGFQKEYFPIPQNAKKYLELYKNYNALGDFVETQELQKA</sequence>
<dbReference type="InterPro" id="IPR018485">
    <property type="entry name" value="FGGY_C"/>
</dbReference>
<keyword evidence="4 7" id="KW-0067">ATP-binding</keyword>
<evidence type="ECO:0000256" key="8">
    <source>
        <dbReference type="NCBIfam" id="TIGR01234"/>
    </source>
</evidence>
<evidence type="ECO:0000256" key="7">
    <source>
        <dbReference type="HAMAP-Rule" id="MF_00520"/>
    </source>
</evidence>
<feature type="domain" description="Carbohydrate kinase FGGY C-terminal" evidence="11">
    <location>
        <begin position="292"/>
        <end position="507"/>
    </location>
</feature>
<dbReference type="PANTHER" id="PTHR43435:SF4">
    <property type="entry name" value="FGGY CARBOHYDRATE KINASE DOMAIN-CONTAINING PROTEIN"/>
    <property type="match status" value="1"/>
</dbReference>
<dbReference type="GO" id="GO:0019569">
    <property type="term" value="P:L-arabinose catabolic process to D-xylulose 5-phosphate"/>
    <property type="evidence" value="ECO:0007669"/>
    <property type="project" value="UniProtKB-UniRule"/>
</dbReference>